<evidence type="ECO:0000259" key="2">
    <source>
        <dbReference type="PROSITE" id="PS51898"/>
    </source>
</evidence>
<evidence type="ECO:0000256" key="1">
    <source>
        <dbReference type="ARBA" id="ARBA00023172"/>
    </source>
</evidence>
<dbReference type="InterPro" id="IPR002104">
    <property type="entry name" value="Integrase_catalytic"/>
</dbReference>
<dbReference type="GO" id="GO:0006310">
    <property type="term" value="P:DNA recombination"/>
    <property type="evidence" value="ECO:0007669"/>
    <property type="project" value="UniProtKB-KW"/>
</dbReference>
<dbReference type="SUPFAM" id="SSF56349">
    <property type="entry name" value="DNA breaking-rejoining enzymes"/>
    <property type="match status" value="1"/>
</dbReference>
<dbReference type="GO" id="GO:0003677">
    <property type="term" value="F:DNA binding"/>
    <property type="evidence" value="ECO:0007669"/>
    <property type="project" value="InterPro"/>
</dbReference>
<reference evidence="3 4" key="1">
    <citation type="submission" date="2016-01" db="EMBL/GenBank/DDBJ databases">
        <title>Highly variable Streptococcus oralis are common among viridans streptococci isolated from primates.</title>
        <authorList>
            <person name="Denapaite D."/>
            <person name="Rieger M."/>
            <person name="Koendgen S."/>
            <person name="Brueckner R."/>
            <person name="Ochigava I."/>
            <person name="Kappeler P."/>
            <person name="Maetz-Rensing K."/>
            <person name="Leendertz F."/>
            <person name="Hakenbeck R."/>
        </authorList>
    </citation>
    <scope>NUCLEOTIDE SEQUENCE [LARGE SCALE GENOMIC DNA]</scope>
    <source>
        <strain evidence="3 4">DD08</strain>
    </source>
</reference>
<dbReference type="PROSITE" id="PS51898">
    <property type="entry name" value="TYR_RECOMBINASE"/>
    <property type="match status" value="1"/>
</dbReference>
<dbReference type="RefSeq" id="WP_061422849.1">
    <property type="nucleotide sequence ID" value="NZ_KQ969062.1"/>
</dbReference>
<dbReference type="InterPro" id="IPR011010">
    <property type="entry name" value="DNA_brk_join_enz"/>
</dbReference>
<dbReference type="InterPro" id="IPR013762">
    <property type="entry name" value="Integrase-like_cat_sf"/>
</dbReference>
<sequence length="422" mass="49119">MKFVSYKHSLILGDSHIVTKQFIVIKSSDSSLQFTNFHRYVKSSSKIKSISDDGNKRFSYVIKFLNYVFGEKGITSLNHLTLDMVKDFLMNYGLGTLPGNSRHRKKSTVKICINTVLDFLTLYLKERKDKAILCPSDLYEITTFTNRRGRLIKRKEPKFDVYVDDSQTEQSIFRDMPNAAFEMLFAHIAEYHKDLLMVVALGAFVGLRPSEACNVRREDSPLGAGVLFHQSEGETFKVEIDLRKEMPLRSDLRPTGRIKKERMQAVPYIFLEIFLEVYNDYMSYLEGKKYEKDYGPLNLNKRGKALTYDVYYQRFRRIIREEMIPIYLRSDNAEVVFFGQLLQEHNISPHIFRHWYTTQLVLSGVSEISELMSARGDKSPDSAWVYLQNKGEIAKQYEQVNDGVFAYMRWRADDLFSKGGKV</sequence>
<organism evidence="3 4">
    <name type="scientific">Streptococcus cristatus</name>
    <dbReference type="NCBI Taxonomy" id="45634"/>
    <lineage>
        <taxon>Bacteria</taxon>
        <taxon>Bacillati</taxon>
        <taxon>Bacillota</taxon>
        <taxon>Bacilli</taxon>
        <taxon>Lactobacillales</taxon>
        <taxon>Streptococcaceae</taxon>
        <taxon>Streptococcus</taxon>
    </lineage>
</organism>
<evidence type="ECO:0000313" key="4">
    <source>
        <dbReference type="Proteomes" id="UP000070377"/>
    </source>
</evidence>
<keyword evidence="1" id="KW-0233">DNA recombination</keyword>
<dbReference type="PATRIC" id="fig|45634.12.peg.1273"/>
<dbReference type="GO" id="GO:0015074">
    <property type="term" value="P:DNA integration"/>
    <property type="evidence" value="ECO:0007669"/>
    <property type="project" value="InterPro"/>
</dbReference>
<name>A0A139N188_STRCR</name>
<dbReference type="AlphaFoldDB" id="A0A139N188"/>
<dbReference type="STRING" id="45634.SCRDD08_01222"/>
<dbReference type="Proteomes" id="UP000070377">
    <property type="component" value="Unassembled WGS sequence"/>
</dbReference>
<feature type="domain" description="Tyr recombinase" evidence="2">
    <location>
        <begin position="171"/>
        <end position="401"/>
    </location>
</feature>
<proteinExistence type="predicted"/>
<dbReference type="CDD" id="cd00397">
    <property type="entry name" value="DNA_BRE_C"/>
    <property type="match status" value="1"/>
</dbReference>
<dbReference type="Gene3D" id="1.10.443.10">
    <property type="entry name" value="Intergrase catalytic core"/>
    <property type="match status" value="1"/>
</dbReference>
<protein>
    <recommendedName>
        <fullName evidence="2">Tyr recombinase domain-containing protein</fullName>
    </recommendedName>
</protein>
<gene>
    <name evidence="3" type="ORF">SCRDD08_01222</name>
</gene>
<accession>A0A139N188</accession>
<dbReference type="EMBL" id="LQRD01000044">
    <property type="protein sequence ID" value="KXT69577.1"/>
    <property type="molecule type" value="Genomic_DNA"/>
</dbReference>
<comment type="caution">
    <text evidence="3">The sequence shown here is derived from an EMBL/GenBank/DDBJ whole genome shotgun (WGS) entry which is preliminary data.</text>
</comment>
<evidence type="ECO:0000313" key="3">
    <source>
        <dbReference type="EMBL" id="KXT69577.1"/>
    </source>
</evidence>